<sequence>MTSSINTTALFIDNEFARIPYSAATLQLNREIDMKRDTTPFSQMGSGKFRKLFDRHTAAFRRR</sequence>
<protein>
    <submittedName>
        <fullName evidence="1">Uncharacterized protein</fullName>
    </submittedName>
</protein>
<dbReference type="EMBL" id="CP120682">
    <property type="protein sequence ID" value="WKN36811.1"/>
    <property type="molecule type" value="Genomic_DNA"/>
</dbReference>
<organism evidence="1">
    <name type="scientific">Roseihalotalea indica</name>
    <dbReference type="NCBI Taxonomy" id="2867963"/>
    <lineage>
        <taxon>Bacteria</taxon>
        <taxon>Pseudomonadati</taxon>
        <taxon>Bacteroidota</taxon>
        <taxon>Cytophagia</taxon>
        <taxon>Cytophagales</taxon>
        <taxon>Catalimonadaceae</taxon>
        <taxon>Roseihalotalea</taxon>
    </lineage>
</organism>
<accession>A0AA49GR39</accession>
<gene>
    <name evidence="1" type="ORF">K4G66_31080</name>
</gene>
<dbReference type="AlphaFoldDB" id="A0AA49GR39"/>
<reference evidence="1" key="1">
    <citation type="journal article" date="2023" name="Comput. Struct. Biotechnol. J.">
        <title>Discovery of a novel marine Bacteroidetes with a rich repertoire of carbohydrate-active enzymes.</title>
        <authorList>
            <person name="Chen B."/>
            <person name="Liu G."/>
            <person name="Chen Q."/>
            <person name="Wang H."/>
            <person name="Liu L."/>
            <person name="Tang K."/>
        </authorList>
    </citation>
    <scope>NUCLEOTIDE SEQUENCE</scope>
    <source>
        <strain evidence="1">TK19036</strain>
    </source>
</reference>
<reference evidence="1" key="2">
    <citation type="journal article" date="2024" name="Antonie Van Leeuwenhoek">
        <title>Roseihalotalea indica gen. nov., sp. nov., a halophilic Bacteroidetes from mesopelagic Southwest Indian Ocean with higher carbohydrate metabolic potential.</title>
        <authorList>
            <person name="Chen B."/>
            <person name="Zhang M."/>
            <person name="Lin D."/>
            <person name="Ye J."/>
            <person name="Tang K."/>
        </authorList>
    </citation>
    <scope>NUCLEOTIDE SEQUENCE</scope>
    <source>
        <strain evidence="1">TK19036</strain>
    </source>
</reference>
<evidence type="ECO:0000313" key="1">
    <source>
        <dbReference type="EMBL" id="WKN36811.1"/>
    </source>
</evidence>
<name>A0AA49GR39_9BACT</name>
<proteinExistence type="predicted"/>